<evidence type="ECO:0000256" key="9">
    <source>
        <dbReference type="ARBA" id="ARBA00022840"/>
    </source>
</evidence>
<proteinExistence type="predicted"/>
<dbReference type="Gene3D" id="1.10.287.130">
    <property type="match status" value="1"/>
</dbReference>
<dbReference type="PROSITE" id="PS50109">
    <property type="entry name" value="HIS_KIN"/>
    <property type="match status" value="1"/>
</dbReference>
<evidence type="ECO:0000256" key="5">
    <source>
        <dbReference type="ARBA" id="ARBA00022553"/>
    </source>
</evidence>
<dbReference type="PANTHER" id="PTHR45528">
    <property type="entry name" value="SENSOR HISTIDINE KINASE CPXA"/>
    <property type="match status" value="1"/>
</dbReference>
<evidence type="ECO:0000256" key="2">
    <source>
        <dbReference type="ARBA" id="ARBA00004651"/>
    </source>
</evidence>
<keyword evidence="6" id="KW-0808">Transferase</keyword>
<dbReference type="EMBL" id="BMDY01000001">
    <property type="protein sequence ID" value="GGA92909.1"/>
    <property type="molecule type" value="Genomic_DNA"/>
</dbReference>
<evidence type="ECO:0000256" key="7">
    <source>
        <dbReference type="ARBA" id="ARBA00022741"/>
    </source>
</evidence>
<reference evidence="14" key="1">
    <citation type="journal article" date="2019" name="Int. J. Syst. Evol. Microbiol.">
        <title>The Global Catalogue of Microorganisms (GCM) 10K type strain sequencing project: providing services to taxonomists for standard genome sequencing and annotation.</title>
        <authorList>
            <consortium name="The Broad Institute Genomics Platform"/>
            <consortium name="The Broad Institute Genome Sequencing Center for Infectious Disease"/>
            <person name="Wu L."/>
            <person name="Ma J."/>
        </authorList>
    </citation>
    <scope>NUCLEOTIDE SEQUENCE [LARGE SCALE GENOMIC DNA]</scope>
    <source>
        <strain evidence="14">CGMCC 1.10131</strain>
    </source>
</reference>
<evidence type="ECO:0000313" key="13">
    <source>
        <dbReference type="EMBL" id="GGA92909.1"/>
    </source>
</evidence>
<sequence>MPVNDSLDFSSVLATAVHDMKNSLCMLTQSTESLAQRSKQQGREDSEELSRLHYEVSRLNGSLMQLLALYRFEKEQMPMTIEEHYIEDLLNDIYYKNQTFIEQTGLKVILEVEPSLTWYFDGQLVDYLLNDIVINALRYSEKQIKISAKQADNYLCIQIFDDGSGFPQEIIDLAKEDVASQINFVKNRSGLGLFFAKLIAKAHINSGKVGKITLENGSCLGGSCFSLYLP</sequence>
<keyword evidence="10" id="KW-0902">Two-component regulatory system</keyword>
<keyword evidence="7" id="KW-0547">Nucleotide-binding</keyword>
<evidence type="ECO:0000256" key="6">
    <source>
        <dbReference type="ARBA" id="ARBA00022679"/>
    </source>
</evidence>
<dbReference type="SMART" id="SM00387">
    <property type="entry name" value="HATPase_c"/>
    <property type="match status" value="1"/>
</dbReference>
<dbReference type="InterPro" id="IPR050398">
    <property type="entry name" value="HssS/ArlS-like"/>
</dbReference>
<keyword evidence="14" id="KW-1185">Reference proteome</keyword>
<organism evidence="13 14">
    <name type="scientific">Agarivorans gilvus</name>
    <dbReference type="NCBI Taxonomy" id="680279"/>
    <lineage>
        <taxon>Bacteria</taxon>
        <taxon>Pseudomonadati</taxon>
        <taxon>Pseudomonadota</taxon>
        <taxon>Gammaproteobacteria</taxon>
        <taxon>Alteromonadales</taxon>
        <taxon>Alteromonadaceae</taxon>
        <taxon>Agarivorans</taxon>
    </lineage>
</organism>
<protein>
    <recommendedName>
        <fullName evidence="3">histidine kinase</fullName>
        <ecNumber evidence="3">2.7.13.3</ecNumber>
    </recommendedName>
</protein>
<evidence type="ECO:0000256" key="10">
    <source>
        <dbReference type="ARBA" id="ARBA00023012"/>
    </source>
</evidence>
<dbReference type="Proteomes" id="UP000651977">
    <property type="component" value="Unassembled WGS sequence"/>
</dbReference>
<keyword evidence="5" id="KW-0597">Phosphoprotein</keyword>
<dbReference type="PANTHER" id="PTHR45528:SF1">
    <property type="entry name" value="SENSOR HISTIDINE KINASE CPXA"/>
    <property type="match status" value="1"/>
</dbReference>
<dbReference type="InterPro" id="IPR036890">
    <property type="entry name" value="HATPase_C_sf"/>
</dbReference>
<keyword evidence="11" id="KW-0472">Membrane</keyword>
<dbReference type="SUPFAM" id="SSF55874">
    <property type="entry name" value="ATPase domain of HSP90 chaperone/DNA topoisomerase II/histidine kinase"/>
    <property type="match status" value="1"/>
</dbReference>
<dbReference type="RefSeq" id="WP_055731801.1">
    <property type="nucleotide sequence ID" value="NZ_BMDY01000001.1"/>
</dbReference>
<accession>A0ABQ1HWD5</accession>
<evidence type="ECO:0000256" key="11">
    <source>
        <dbReference type="ARBA" id="ARBA00023136"/>
    </source>
</evidence>
<dbReference type="InterPro" id="IPR003594">
    <property type="entry name" value="HATPase_dom"/>
</dbReference>
<comment type="subcellular location">
    <subcellularLocation>
        <location evidence="2">Cell membrane</location>
        <topology evidence="2">Multi-pass membrane protein</topology>
    </subcellularLocation>
</comment>
<evidence type="ECO:0000256" key="4">
    <source>
        <dbReference type="ARBA" id="ARBA00022475"/>
    </source>
</evidence>
<name>A0ABQ1HWD5_9ALTE</name>
<evidence type="ECO:0000256" key="8">
    <source>
        <dbReference type="ARBA" id="ARBA00022777"/>
    </source>
</evidence>
<evidence type="ECO:0000259" key="12">
    <source>
        <dbReference type="PROSITE" id="PS50109"/>
    </source>
</evidence>
<evidence type="ECO:0000256" key="1">
    <source>
        <dbReference type="ARBA" id="ARBA00000085"/>
    </source>
</evidence>
<comment type="catalytic activity">
    <reaction evidence="1">
        <text>ATP + protein L-histidine = ADP + protein N-phospho-L-histidine.</text>
        <dbReference type="EC" id="2.7.13.3"/>
    </reaction>
</comment>
<dbReference type="InterPro" id="IPR005467">
    <property type="entry name" value="His_kinase_dom"/>
</dbReference>
<keyword evidence="4" id="KW-1003">Cell membrane</keyword>
<evidence type="ECO:0000313" key="14">
    <source>
        <dbReference type="Proteomes" id="UP000651977"/>
    </source>
</evidence>
<dbReference type="Gene3D" id="3.30.565.10">
    <property type="entry name" value="Histidine kinase-like ATPase, C-terminal domain"/>
    <property type="match status" value="1"/>
</dbReference>
<evidence type="ECO:0000256" key="3">
    <source>
        <dbReference type="ARBA" id="ARBA00012438"/>
    </source>
</evidence>
<dbReference type="GO" id="GO:0016301">
    <property type="term" value="F:kinase activity"/>
    <property type="evidence" value="ECO:0007669"/>
    <property type="project" value="UniProtKB-KW"/>
</dbReference>
<keyword evidence="9" id="KW-0067">ATP-binding</keyword>
<gene>
    <name evidence="13" type="ORF">GCM10007414_01910</name>
</gene>
<dbReference type="EC" id="2.7.13.3" evidence="3"/>
<comment type="caution">
    <text evidence="13">The sequence shown here is derived from an EMBL/GenBank/DDBJ whole genome shotgun (WGS) entry which is preliminary data.</text>
</comment>
<dbReference type="Pfam" id="PF02518">
    <property type="entry name" value="HATPase_c"/>
    <property type="match status" value="1"/>
</dbReference>
<keyword evidence="8 13" id="KW-0418">Kinase</keyword>
<feature type="domain" description="Histidine kinase" evidence="12">
    <location>
        <begin position="15"/>
        <end position="230"/>
    </location>
</feature>